<dbReference type="EMBL" id="FWWU01000002">
    <property type="protein sequence ID" value="SMB78545.1"/>
    <property type="molecule type" value="Genomic_DNA"/>
</dbReference>
<organism evidence="1 2">
    <name type="scientific">Deinococcus hopiensis KR-140</name>
    <dbReference type="NCBI Taxonomy" id="695939"/>
    <lineage>
        <taxon>Bacteria</taxon>
        <taxon>Thermotogati</taxon>
        <taxon>Deinococcota</taxon>
        <taxon>Deinococci</taxon>
        <taxon>Deinococcales</taxon>
        <taxon>Deinococcaceae</taxon>
        <taxon>Deinococcus</taxon>
    </lineage>
</organism>
<dbReference type="Proteomes" id="UP000192582">
    <property type="component" value="Unassembled WGS sequence"/>
</dbReference>
<sequence>MPLLRLGEIMPPKPVGQSLKKTSLCALGLLTLSPAGWAGGGNPPQGQFLPPLPSVNRQARPRLTAAVTDGTGAAVIAWTQQEVTAGGYTAGTDHLYAARLDQRGWTSLGGILNEDVRHNASRLQAQVGPDGQPWLGWAEDAGIAHVDSTLLSHWDGHAWSPTAKYALRRNLSDAGKFSAFAVQQNGAPFIVWTNIYYPGALGAVLQVGDRAEPSWSFSPPLNVSLKRHAFFPAAAAGNMATRYAAWMEGDVAHSDLWVAEQRPGGAWTRLGGALNVHPGTYAASPVMKLTREGRPVVAWLEDSGGRDQVFVKRWNGHRWVALGQALNVEPGTLAFRPALALDGQGNPVVTWAEQLGQEPERVYVRRWTGEKWTVLGGRALNTVAKHRAYQPSVTVDGSGHAVVVWCEDARVFVKRF</sequence>
<gene>
    <name evidence="1" type="ORF">SAMN00790413_06703</name>
</gene>
<name>A0A1W1UBS0_9DEIO</name>
<keyword evidence="2" id="KW-1185">Reference proteome</keyword>
<proteinExistence type="predicted"/>
<dbReference type="AlphaFoldDB" id="A0A1W1UBS0"/>
<dbReference type="STRING" id="695939.SAMN00790413_06703"/>
<evidence type="ECO:0000313" key="2">
    <source>
        <dbReference type="Proteomes" id="UP000192582"/>
    </source>
</evidence>
<evidence type="ECO:0000313" key="1">
    <source>
        <dbReference type="EMBL" id="SMB78545.1"/>
    </source>
</evidence>
<reference evidence="1 2" key="1">
    <citation type="submission" date="2017-04" db="EMBL/GenBank/DDBJ databases">
        <authorList>
            <person name="Afonso C.L."/>
            <person name="Miller P.J."/>
            <person name="Scott M.A."/>
            <person name="Spackman E."/>
            <person name="Goraichik I."/>
            <person name="Dimitrov K.M."/>
            <person name="Suarez D.L."/>
            <person name="Swayne D.E."/>
        </authorList>
    </citation>
    <scope>NUCLEOTIDE SEQUENCE [LARGE SCALE GENOMIC DNA]</scope>
    <source>
        <strain evidence="1 2">KR-140</strain>
    </source>
</reference>
<accession>A0A1W1UBS0</accession>
<protein>
    <submittedName>
        <fullName evidence="1">Uncharacterized protein</fullName>
    </submittedName>
</protein>